<dbReference type="Proteomes" id="UP000232323">
    <property type="component" value="Unassembled WGS sequence"/>
</dbReference>
<keyword evidence="7" id="KW-0808">Transferase</keyword>
<evidence type="ECO:0000256" key="8">
    <source>
        <dbReference type="ARBA" id="ARBA00022692"/>
    </source>
</evidence>
<evidence type="ECO:0000256" key="5">
    <source>
        <dbReference type="ARBA" id="ARBA00018512"/>
    </source>
</evidence>
<feature type="transmembrane region" description="Helical" evidence="14">
    <location>
        <begin position="522"/>
        <end position="540"/>
    </location>
</feature>
<comment type="caution">
    <text evidence="15">The sequence shown here is derived from an EMBL/GenBank/DDBJ whole genome shotgun (WGS) entry which is preliminary data.</text>
</comment>
<keyword evidence="16" id="KW-1185">Reference proteome</keyword>
<name>A0A250X765_9CHLO</name>
<accession>A0A250X765</accession>
<evidence type="ECO:0000256" key="11">
    <source>
        <dbReference type="ARBA" id="ARBA00023136"/>
    </source>
</evidence>
<dbReference type="AlphaFoldDB" id="A0A250X765"/>
<evidence type="ECO:0000256" key="3">
    <source>
        <dbReference type="ARBA" id="ARBA00010600"/>
    </source>
</evidence>
<reference evidence="15 16" key="1">
    <citation type="submission" date="2017-08" db="EMBL/GenBank/DDBJ databases">
        <title>Acidophilic green algal genome provides insights into adaptation to an acidic environment.</title>
        <authorList>
            <person name="Hirooka S."/>
            <person name="Hirose Y."/>
            <person name="Kanesaki Y."/>
            <person name="Higuchi S."/>
            <person name="Fujiwara T."/>
            <person name="Onuma R."/>
            <person name="Era A."/>
            <person name="Ohbayashi R."/>
            <person name="Uzuka A."/>
            <person name="Nozaki H."/>
            <person name="Yoshikawa H."/>
            <person name="Miyagishima S.Y."/>
        </authorList>
    </citation>
    <scope>NUCLEOTIDE SEQUENCE [LARGE SCALE GENOMIC DNA]</scope>
    <source>
        <strain evidence="15 16">NIES-2499</strain>
    </source>
</reference>
<keyword evidence="10 14" id="KW-1133">Transmembrane helix</keyword>
<feature type="transmembrane region" description="Helical" evidence="14">
    <location>
        <begin position="445"/>
        <end position="461"/>
    </location>
</feature>
<evidence type="ECO:0000256" key="7">
    <source>
        <dbReference type="ARBA" id="ARBA00022679"/>
    </source>
</evidence>
<organism evidence="15 16">
    <name type="scientific">Chlamydomonas eustigma</name>
    <dbReference type="NCBI Taxonomy" id="1157962"/>
    <lineage>
        <taxon>Eukaryota</taxon>
        <taxon>Viridiplantae</taxon>
        <taxon>Chlorophyta</taxon>
        <taxon>core chlorophytes</taxon>
        <taxon>Chlorophyceae</taxon>
        <taxon>CS clade</taxon>
        <taxon>Chlamydomonadales</taxon>
        <taxon>Chlamydomonadaceae</taxon>
        <taxon>Chlamydomonas</taxon>
    </lineage>
</organism>
<comment type="pathway">
    <text evidence="2">Protein modification; protein glycosylation.</text>
</comment>
<dbReference type="EC" id="2.4.1.256" evidence="4"/>
<feature type="transmembrane region" description="Helical" evidence="14">
    <location>
        <begin position="135"/>
        <end position="155"/>
    </location>
</feature>
<evidence type="ECO:0000256" key="9">
    <source>
        <dbReference type="ARBA" id="ARBA00022824"/>
    </source>
</evidence>
<evidence type="ECO:0000313" key="16">
    <source>
        <dbReference type="Proteomes" id="UP000232323"/>
    </source>
</evidence>
<comment type="catalytic activity">
    <reaction evidence="13">
        <text>an alpha-D-Glc-(1-&gt;3)-alpha-D-Glc-(1-&gt;3)-alpha-D-Man-(1-&gt;2)-alpha-D-Man-(1-&gt;2)-alpha-D-Man-(1-&gt;3)-[alpha-D-Man-(1-&gt;2)-alpha-D-Man-(1-&gt;3)-[alpha-D-Man-(1-&gt;2)-alpha-D-Man-(1-&gt;6)]-alpha-D-Man-(1-&gt;6)]-beta-D-Man-(1-&gt;4)-beta-D-GlcNAc-(1-&gt;4)-alpha-D-GlcNAc-diphospho-di-trans,poly-cis-dolichol + a di-trans,poly-cis-dolichyl beta-D-glucosyl phosphate = a alpha-D-Glc-(1-&gt;2)-alpha-D-Glc-(1-&gt;3)-alpha-D-Glc-(1-&gt;3)-alpha-D-Man-(1-&gt;2)-alpha-D-Man-(1-&gt;2)-alpha-D-Man-(1-&gt;3)-[alpha-D-Man-(1-&gt;2)-alpha-D-Man-(1-&gt;3)-[alpha-D-Man-(1-&gt;2)-alpha-D-Man-(1-&gt;6)]-alpha-D-Man-(1-&gt;6)]-beta-D-Man-(1-&gt;4)-beta-D-GlcNAc-(1-&gt;4)-alpha-D-GlcNAc-diphospho-di-trans,poly-cis-dolichol + a di-trans,poly-cis-dolichyl phosphate + H(+)</text>
        <dbReference type="Rhea" id="RHEA:29543"/>
        <dbReference type="Rhea" id="RHEA-COMP:19498"/>
        <dbReference type="Rhea" id="RHEA-COMP:19502"/>
        <dbReference type="Rhea" id="RHEA-COMP:19512"/>
        <dbReference type="Rhea" id="RHEA-COMP:19522"/>
        <dbReference type="ChEBI" id="CHEBI:15378"/>
        <dbReference type="ChEBI" id="CHEBI:57525"/>
        <dbReference type="ChEBI" id="CHEBI:57683"/>
        <dbReference type="ChEBI" id="CHEBI:132522"/>
        <dbReference type="ChEBI" id="CHEBI:132523"/>
        <dbReference type="EC" id="2.4.1.256"/>
    </reaction>
    <physiologicalReaction direction="left-to-right" evidence="13">
        <dbReference type="Rhea" id="RHEA:29544"/>
    </physiologicalReaction>
</comment>
<comment type="function">
    <text evidence="12">Dol-P-Glc:Glc(2)Man(9)GlcNAc(2)-PP-Dol alpha-1,2-glucosyltransferase that operates in the biosynthetic pathway of dolichol-linked oligosaccharides, the glycan precursors employed in protein asparagine (N)-glycosylation. The assembly of dolichol-linked oligosaccharides begins on the cytosolic side of the endoplasmic reticulum membrane and finishes in its lumen. The sequential addition of sugars to dolichol pyrophosphate produces dolichol-linked oligosaccharides containing fourteen sugars, including two GlcNAcs, nine mannoses and three glucoses. Once assembled, the oligosaccharide is transferred from the lipid to nascent proteins by oligosaccharyltransferases. In the lumen of the endoplasmic reticulum, adds the third and last glucose residue from dolichyl phosphate glucose (Dol-P-Glc) onto the lipid-linked oligosaccharide intermediate Glc(2)Man(9)GlcNAc(2)-PP-Dol to produce Glc(3)Man(9)GlcNAc(2)-PP-Dol.</text>
</comment>
<dbReference type="GO" id="GO:0006488">
    <property type="term" value="P:dolichol-linked oligosaccharide biosynthetic process"/>
    <property type="evidence" value="ECO:0007669"/>
    <property type="project" value="InterPro"/>
</dbReference>
<evidence type="ECO:0000313" key="15">
    <source>
        <dbReference type="EMBL" id="GAX78732.1"/>
    </source>
</evidence>
<feature type="transmembrane region" description="Helical" evidence="14">
    <location>
        <begin position="481"/>
        <end position="502"/>
    </location>
</feature>
<dbReference type="EMBL" id="BEGY01000035">
    <property type="protein sequence ID" value="GAX78732.1"/>
    <property type="molecule type" value="Genomic_DNA"/>
</dbReference>
<comment type="similarity">
    <text evidence="3">Belongs to the ALG10 glucosyltransferase family.</text>
</comment>
<keyword evidence="11 14" id="KW-0472">Membrane</keyword>
<keyword evidence="9" id="KW-0256">Endoplasmic reticulum</keyword>
<feature type="transmembrane region" description="Helical" evidence="14">
    <location>
        <begin position="598"/>
        <end position="617"/>
    </location>
</feature>
<dbReference type="GO" id="GO:0005789">
    <property type="term" value="C:endoplasmic reticulum membrane"/>
    <property type="evidence" value="ECO:0007669"/>
    <property type="project" value="UniProtKB-SubCell"/>
</dbReference>
<evidence type="ECO:0000256" key="2">
    <source>
        <dbReference type="ARBA" id="ARBA00004922"/>
    </source>
</evidence>
<gene>
    <name evidence="15" type="ORF">CEUSTIGMA_g6169.t1</name>
</gene>
<dbReference type="GO" id="GO:0106073">
    <property type="term" value="F:dolichyl pyrophosphate Glc2Man9GlcNAc2 alpha-1,2-glucosyltransferase activity"/>
    <property type="evidence" value="ECO:0007669"/>
    <property type="project" value="UniProtKB-EC"/>
</dbReference>
<dbReference type="OrthoDB" id="4769at2759"/>
<feature type="transmembrane region" description="Helical" evidence="14">
    <location>
        <begin position="571"/>
        <end position="591"/>
    </location>
</feature>
<evidence type="ECO:0000256" key="13">
    <source>
        <dbReference type="ARBA" id="ARBA00048064"/>
    </source>
</evidence>
<evidence type="ECO:0000256" key="14">
    <source>
        <dbReference type="SAM" id="Phobius"/>
    </source>
</evidence>
<protein>
    <recommendedName>
        <fullName evidence="5">Dol-P-Glc:Glc(2)Man(9)GlcNAc(2)-PP-Dol alpha-1,2-glucosyltransferase</fullName>
        <ecNumber evidence="4">2.4.1.256</ecNumber>
    </recommendedName>
</protein>
<dbReference type="PANTHER" id="PTHR12989">
    <property type="entry name" value="ALPHA-1,2-GLUCOSYLTRANSFERASE ALG10"/>
    <property type="match status" value="1"/>
</dbReference>
<evidence type="ECO:0000256" key="1">
    <source>
        <dbReference type="ARBA" id="ARBA00004477"/>
    </source>
</evidence>
<dbReference type="PANTHER" id="PTHR12989:SF10">
    <property type="entry name" value="DOL-P-GLC:GLC(2)MAN(9)GLCNAC(2)-PP-DOL ALPHA-1,2-GLUCOSYLTRANSFERASE-RELATED"/>
    <property type="match status" value="1"/>
</dbReference>
<comment type="subcellular location">
    <subcellularLocation>
        <location evidence="1">Endoplasmic reticulum membrane</location>
        <topology evidence="1">Multi-pass membrane protein</topology>
    </subcellularLocation>
</comment>
<evidence type="ECO:0000256" key="12">
    <source>
        <dbReference type="ARBA" id="ARBA00044727"/>
    </source>
</evidence>
<feature type="transmembrane region" description="Helical" evidence="14">
    <location>
        <begin position="106"/>
        <end position="123"/>
    </location>
</feature>
<dbReference type="STRING" id="1157962.A0A250X765"/>
<evidence type="ECO:0000256" key="4">
    <source>
        <dbReference type="ARBA" id="ARBA00011967"/>
    </source>
</evidence>
<feature type="transmembrane region" description="Helical" evidence="14">
    <location>
        <begin position="73"/>
        <end position="94"/>
    </location>
</feature>
<dbReference type="InterPro" id="IPR016900">
    <property type="entry name" value="Alg10"/>
</dbReference>
<feature type="transmembrane region" description="Helical" evidence="14">
    <location>
        <begin position="7"/>
        <end position="25"/>
    </location>
</feature>
<evidence type="ECO:0000256" key="6">
    <source>
        <dbReference type="ARBA" id="ARBA00022676"/>
    </source>
</evidence>
<dbReference type="Pfam" id="PF04922">
    <property type="entry name" value="DIE2_ALG10"/>
    <property type="match status" value="3"/>
</dbReference>
<proteinExistence type="inferred from homology"/>
<feature type="transmembrane region" description="Helical" evidence="14">
    <location>
        <begin position="637"/>
        <end position="656"/>
    </location>
</feature>
<sequence length="676" mass="73760">MAGEMNIHIMAAVLFGFQMWIVSLVNQHMPDAYMDEIFHVPQTQKYCQGQYKYWDPKITTPPGLYSAGLGMSWLMNMLEACYIVLPSNVVVFAPSIFKDNINCTATCLRFVNAFFLLICYYIIHDIMEVTSQSINTLPINVGSTALLLWCFLLCLRERYWLAAIAGFLSSLFRQTNAVWATFFLGCSILRQLRVLEEGAIHGRPKRLLAHEDGLVNVRECGGTPSLKDNRGAAVKTDPSALACERPTFAAASATFSHLQPPSATYFLLQELTWASSALASGSFSVLGDSIVSAVLEDSNVSAVLGDSNVPAVLGDSNVPAVLGDSNVSAVLGDSNVPALQWDSNVPAVLGDSNVPAVLGDSNVPAVLGDSNVPAVLGDSNVSAVLEDSNVPAVLEDSNVPAVLGDFNVSAVLGDSNVSAVLGDSIVSAASIRVVRHWKQVLRKHWPMLLLPLGFIAFLKVNGGVTLGDRQAHAPVFHAAQLLYFALFAVSTLCPLLLSEVVVLARQIFTRKGSQAGLNYQRLTLLLVVLLCGTSVCAVVARRSMMAHPYLLADNRHYTFYLWKRILGRPQAYLLLAPVYCLCWLSIVIAFWKGQGSAVTLLGFLVTLMVTLIPAHLLEFRYFTPGALLIALQIRRPSAEFVVILALSYGVLNFWTFHKFLFGPFTWSDGSIARFMW</sequence>
<keyword evidence="8 14" id="KW-0812">Transmembrane</keyword>
<evidence type="ECO:0000256" key="10">
    <source>
        <dbReference type="ARBA" id="ARBA00022989"/>
    </source>
</evidence>
<keyword evidence="6" id="KW-0328">Glycosyltransferase</keyword>